<name>A0ACC2ISB3_9PLEO</name>
<sequence length="722" mass="79272">MRVVSRPDRRPVYQSIGAYTNETRFYAELRYKTKHSNRKVGGLDMQCIPCRLPSSRSKACISVEAKDAKPALSRLAPKGAGAKLNDDNKHAVATNICAQASMPELGSSWKIKSAVVAAAILSFCDALATPIRARSPYAVKETHYVPREWEKQDRAHGGRTISLQIGLKQGRFEELDRHLHEVSDPDHARYGQHLSAEEVDELVRPTSQTHDLVHEWLQENGVEIENLSYSAAKDWIVVHLPIDQVEKLIDTEYHNYKHHDGSVVARATSWSLPRHLHDHIDTIQPTTSFFRAEKNIATYIEGGAEIPQGYQTPSNQTIAAVCNATSVTPQCFETLYETKGYKPKALNKNNVAFNNFLGEVPIRPDGKLFLQKFRPESVAQAAKFPQISIDNGPVQDGPLTANQSAEGTSREANLDFQAIAGISYNTPIISYSTGGSPPFIPDVTTPTNTNEPYLVWVNYLLSQKDLPKIVSTSYGDSEQTVPRSYAERVCKQFAQAGARGTTLFFSSGDSGLGATGKCYSNDGKNTYRFNPNFPASCPYVTAVGATMNFAPEEAVYRAGRNTSAGYRDFYAGGSGFSDYFDRPTWQGNAVPQYIKGINGLYDGLYNKKGRAYPDLAAQGLYFAYFWNGTEGTISGTSASTPLTAGIFALVNDALIASGKPVLGYINPWLYKKGYKGLRDILKGTSHGCNVDGFPVTEGWDPVTGWGVPSFPKLLKAVGAKVH</sequence>
<evidence type="ECO:0000313" key="1">
    <source>
        <dbReference type="EMBL" id="KAJ8118028.1"/>
    </source>
</evidence>
<organism evidence="1 2">
    <name type="scientific">Boeremia exigua</name>
    <dbReference type="NCBI Taxonomy" id="749465"/>
    <lineage>
        <taxon>Eukaryota</taxon>
        <taxon>Fungi</taxon>
        <taxon>Dikarya</taxon>
        <taxon>Ascomycota</taxon>
        <taxon>Pezizomycotina</taxon>
        <taxon>Dothideomycetes</taxon>
        <taxon>Pleosporomycetidae</taxon>
        <taxon>Pleosporales</taxon>
        <taxon>Pleosporineae</taxon>
        <taxon>Didymellaceae</taxon>
        <taxon>Boeremia</taxon>
    </lineage>
</organism>
<keyword evidence="2" id="KW-1185">Reference proteome</keyword>
<dbReference type="Proteomes" id="UP001153331">
    <property type="component" value="Unassembled WGS sequence"/>
</dbReference>
<reference evidence="1" key="1">
    <citation type="submission" date="2022-11" db="EMBL/GenBank/DDBJ databases">
        <title>Genome Sequence of Boeremia exigua.</title>
        <authorList>
            <person name="Buettner E."/>
        </authorList>
    </citation>
    <scope>NUCLEOTIDE SEQUENCE</scope>
    <source>
        <strain evidence="1">CU02</strain>
    </source>
</reference>
<dbReference type="EMBL" id="JAPHNI010000032">
    <property type="protein sequence ID" value="KAJ8118028.1"/>
    <property type="molecule type" value="Genomic_DNA"/>
</dbReference>
<protein>
    <submittedName>
        <fullName evidence="1">Uncharacterized protein</fullName>
    </submittedName>
</protein>
<accession>A0ACC2ISB3</accession>
<evidence type="ECO:0000313" key="2">
    <source>
        <dbReference type="Proteomes" id="UP001153331"/>
    </source>
</evidence>
<proteinExistence type="predicted"/>
<comment type="caution">
    <text evidence="1">The sequence shown here is derived from an EMBL/GenBank/DDBJ whole genome shotgun (WGS) entry which is preliminary data.</text>
</comment>
<gene>
    <name evidence="1" type="ORF">OPT61_g907</name>
</gene>